<dbReference type="PROSITE" id="PS50011">
    <property type="entry name" value="PROTEIN_KINASE_DOM"/>
    <property type="match status" value="1"/>
</dbReference>
<dbReference type="PANTHER" id="PTHR24359:SF1">
    <property type="entry name" value="INHIBITOR OF NUCLEAR FACTOR KAPPA-B KINASE EPSILON SUBUNIT HOMOLOG 1-RELATED"/>
    <property type="match status" value="1"/>
</dbReference>
<proteinExistence type="predicted"/>
<dbReference type="SUPFAM" id="SSF56112">
    <property type="entry name" value="Protein kinase-like (PK-like)"/>
    <property type="match status" value="1"/>
</dbReference>
<accession>A0A9W8NEF1</accession>
<organism evidence="2 3">
    <name type="scientific">Xylaria arbuscula</name>
    <dbReference type="NCBI Taxonomy" id="114810"/>
    <lineage>
        <taxon>Eukaryota</taxon>
        <taxon>Fungi</taxon>
        <taxon>Dikarya</taxon>
        <taxon>Ascomycota</taxon>
        <taxon>Pezizomycotina</taxon>
        <taxon>Sordariomycetes</taxon>
        <taxon>Xylariomycetidae</taxon>
        <taxon>Xylariales</taxon>
        <taxon>Xylariaceae</taxon>
        <taxon>Xylaria</taxon>
    </lineage>
</organism>
<dbReference type="GO" id="GO:0004674">
    <property type="term" value="F:protein serine/threonine kinase activity"/>
    <property type="evidence" value="ECO:0007669"/>
    <property type="project" value="TreeGrafter"/>
</dbReference>
<dbReference type="PANTHER" id="PTHR24359">
    <property type="entry name" value="SERINE/THREONINE-PROTEIN KINASE SBK1"/>
    <property type="match status" value="1"/>
</dbReference>
<name>A0A9W8NEF1_9PEZI</name>
<dbReference type="InterPro" id="IPR000719">
    <property type="entry name" value="Prot_kinase_dom"/>
</dbReference>
<gene>
    <name evidence="2" type="ORF">NPX13_g5015</name>
</gene>
<reference evidence="2" key="1">
    <citation type="submission" date="2022-07" db="EMBL/GenBank/DDBJ databases">
        <title>Genome Sequence of Xylaria arbuscula.</title>
        <authorList>
            <person name="Buettner E."/>
        </authorList>
    </citation>
    <scope>NUCLEOTIDE SEQUENCE</scope>
    <source>
        <strain evidence="2">VT107</strain>
    </source>
</reference>
<dbReference type="EMBL" id="JANPWZ010000757">
    <property type="protein sequence ID" value="KAJ3572535.1"/>
    <property type="molecule type" value="Genomic_DNA"/>
</dbReference>
<keyword evidence="3" id="KW-1185">Reference proteome</keyword>
<evidence type="ECO:0000313" key="2">
    <source>
        <dbReference type="EMBL" id="KAJ3572535.1"/>
    </source>
</evidence>
<dbReference type="AlphaFoldDB" id="A0A9W8NEF1"/>
<evidence type="ECO:0000313" key="3">
    <source>
        <dbReference type="Proteomes" id="UP001148614"/>
    </source>
</evidence>
<feature type="domain" description="Protein kinase" evidence="1">
    <location>
        <begin position="1"/>
        <end position="329"/>
    </location>
</feature>
<dbReference type="InterPro" id="IPR011009">
    <property type="entry name" value="Kinase-like_dom_sf"/>
</dbReference>
<protein>
    <recommendedName>
        <fullName evidence="1">Protein kinase domain-containing protein</fullName>
    </recommendedName>
</protein>
<dbReference type="GO" id="GO:0005524">
    <property type="term" value="F:ATP binding"/>
    <property type="evidence" value="ECO:0007669"/>
    <property type="project" value="InterPro"/>
</dbReference>
<dbReference type="VEuPathDB" id="FungiDB:F4678DRAFT_469038"/>
<comment type="caution">
    <text evidence="2">The sequence shown here is derived from an EMBL/GenBank/DDBJ whole genome shotgun (WGS) entry which is preliminary data.</text>
</comment>
<evidence type="ECO:0000259" key="1">
    <source>
        <dbReference type="PROSITE" id="PS50011"/>
    </source>
</evidence>
<dbReference type="Proteomes" id="UP001148614">
    <property type="component" value="Unassembled WGS sequence"/>
</dbReference>
<dbReference type="Gene3D" id="1.10.510.10">
    <property type="entry name" value="Transferase(Phosphotransferase) domain 1"/>
    <property type="match status" value="1"/>
</dbReference>
<sequence length="374" mass="43265">MEALRDEIVQAVSENQWLNSHFLEAFHVEGFRDQYLPVEYEKAKRVFTRSRSDVYKVKLHHAHLNVKPQPTEENNPFLAMKKIVLDSPRNGKDHFFLFPWANGGNLESVWQGEANLDKRSPEMLYWVVKQMTGIVGAVKEIHFPTETAAEDEGYFHGALNPNNIVLFIEDSKENPRGVLRITDTGLDRFYRKITSRWTRSHETDKTLIAYGPPRPRRAHDRDNGSPYYDMWSLGCLFLEFVVWVLGGMDEVNKFRAGREKSCSHRGFYQKTIFGYNIQPEVRRYIDLILNDKRCQGNNLLRDVINIIKNRLLRTRKNKRITSAELEPLLLCILEKAKASPSYLCGPDSESGFYPQPIGYPGDLTVTTVDRLIAK</sequence>